<dbReference type="InterPro" id="IPR000529">
    <property type="entry name" value="Ribosomal_bS6"/>
</dbReference>
<keyword evidence="5 8" id="KW-0687">Ribonucleoprotein</keyword>
<evidence type="ECO:0000256" key="4">
    <source>
        <dbReference type="ARBA" id="ARBA00022980"/>
    </source>
</evidence>
<dbReference type="GO" id="GO:1990904">
    <property type="term" value="C:ribonucleoprotein complex"/>
    <property type="evidence" value="ECO:0007669"/>
    <property type="project" value="UniProtKB-KW"/>
</dbReference>
<evidence type="ECO:0000256" key="6">
    <source>
        <dbReference type="ARBA" id="ARBA00035104"/>
    </source>
</evidence>
<organism evidence="9 10">
    <name type="scientific">Thermocrinis albus (strain DSM 14484 / JCM 11386 / HI 11/12)</name>
    <dbReference type="NCBI Taxonomy" id="638303"/>
    <lineage>
        <taxon>Bacteria</taxon>
        <taxon>Pseudomonadati</taxon>
        <taxon>Aquificota</taxon>
        <taxon>Aquificia</taxon>
        <taxon>Aquificales</taxon>
        <taxon>Aquificaceae</taxon>
        <taxon>Thermocrinis</taxon>
    </lineage>
</organism>
<evidence type="ECO:0000256" key="1">
    <source>
        <dbReference type="ARBA" id="ARBA00009512"/>
    </source>
</evidence>
<dbReference type="Proteomes" id="UP000002043">
    <property type="component" value="Chromosome"/>
</dbReference>
<keyword evidence="10" id="KW-1185">Reference proteome</keyword>
<dbReference type="STRING" id="638303.Thal_0172"/>
<dbReference type="eggNOG" id="COG0360">
    <property type="taxonomic scope" value="Bacteria"/>
</dbReference>
<dbReference type="EMBL" id="CP001931">
    <property type="protein sequence ID" value="ADC88808.1"/>
    <property type="molecule type" value="Genomic_DNA"/>
</dbReference>
<dbReference type="GO" id="GO:0070181">
    <property type="term" value="F:small ribosomal subunit rRNA binding"/>
    <property type="evidence" value="ECO:0007669"/>
    <property type="project" value="TreeGrafter"/>
</dbReference>
<dbReference type="HAMAP" id="MF_00360">
    <property type="entry name" value="Ribosomal_bS6"/>
    <property type="match status" value="1"/>
</dbReference>
<dbReference type="Gene3D" id="3.30.70.60">
    <property type="match status" value="1"/>
</dbReference>
<accession>D3SNS1</accession>
<comment type="similarity">
    <text evidence="1 8">Belongs to the bacterial ribosomal protein bS6 family.</text>
</comment>
<evidence type="ECO:0000256" key="7">
    <source>
        <dbReference type="ARBA" id="ARBA00035294"/>
    </source>
</evidence>
<keyword evidence="3 8" id="KW-0694">RNA-binding</keyword>
<dbReference type="GO" id="GO:0006412">
    <property type="term" value="P:translation"/>
    <property type="evidence" value="ECO:0007669"/>
    <property type="project" value="UniProtKB-UniRule"/>
</dbReference>
<dbReference type="OrthoDB" id="9812702at2"/>
<reference evidence="10" key="1">
    <citation type="journal article" date="2010" name="Stand. Genomic Sci.">
        <title>Complete genome sequence of Thermocrinis albus type strain (HI 11/12T).</title>
        <authorList>
            <person name="Wirth R."/>
            <person name="Sikorski J."/>
            <person name="Brambilla E."/>
            <person name="Misra M."/>
            <person name="Lapidus A."/>
            <person name="Copeland A."/>
            <person name="Nolan M."/>
            <person name="Lucas S."/>
            <person name="Chen F."/>
            <person name="Tice H."/>
            <person name="Cheng J.F."/>
            <person name="Han C."/>
            <person name="Detter J.C."/>
            <person name="Tapia R."/>
            <person name="Bruce D."/>
            <person name="Goodwin L."/>
            <person name="Pitluck S."/>
            <person name="Pati A."/>
            <person name="Anderson I."/>
            <person name="Ivanova N."/>
            <person name="Mavromatis K."/>
            <person name="Mikhailova N."/>
            <person name="Chen A."/>
            <person name="Palaniappan K."/>
            <person name="Bilek Y."/>
            <person name="Hader T."/>
            <person name="Land M."/>
            <person name="Hauser L."/>
            <person name="Chang Y.J."/>
            <person name="Jeffries C.D."/>
            <person name="Tindall B.J."/>
            <person name="Rohde M."/>
            <person name="Goker M."/>
            <person name="Bristow J."/>
            <person name="Eisen J.A."/>
            <person name="Markowitz V."/>
            <person name="Hugenholtz P."/>
            <person name="Kyrpides N.C."/>
            <person name="Klenk H.P."/>
        </authorList>
    </citation>
    <scope>NUCLEOTIDE SEQUENCE [LARGE SCALE GENOMIC DNA]</scope>
    <source>
        <strain evidence="10">DSM 14484 / JCM 11386 / HI 11/12</strain>
    </source>
</reference>
<keyword evidence="2 8" id="KW-0699">rRNA-binding</keyword>
<dbReference type="GO" id="GO:0005840">
    <property type="term" value="C:ribosome"/>
    <property type="evidence" value="ECO:0007669"/>
    <property type="project" value="UniProtKB-KW"/>
</dbReference>
<proteinExistence type="inferred from homology"/>
<sequence length="112" mass="13720">MARRYYETVRHYESVVVFKPTLSEEEVQRRLQEVREFITKKGGQILEEQDWGLKQLAYPINRFQHGRYYLFLIRSENPELPNELDFFYKINDDVIRWLNIKVKRQTEKAHAQ</sequence>
<dbReference type="HOGENOM" id="CLU_113441_5_2_0"/>
<dbReference type="AlphaFoldDB" id="D3SNS1"/>
<dbReference type="InterPro" id="IPR035980">
    <property type="entry name" value="Ribosomal_bS6_sf"/>
</dbReference>
<dbReference type="SUPFAM" id="SSF54995">
    <property type="entry name" value="Ribosomal protein S6"/>
    <property type="match status" value="1"/>
</dbReference>
<gene>
    <name evidence="8" type="primary">rpsF</name>
    <name evidence="9" type="ordered locus">Thal_0172</name>
</gene>
<dbReference type="KEGG" id="tal:Thal_0172"/>
<evidence type="ECO:0000256" key="3">
    <source>
        <dbReference type="ARBA" id="ARBA00022884"/>
    </source>
</evidence>
<dbReference type="Pfam" id="PF01250">
    <property type="entry name" value="Ribosomal_S6"/>
    <property type="match status" value="1"/>
</dbReference>
<protein>
    <recommendedName>
        <fullName evidence="7 8">Small ribosomal subunit protein bS6</fullName>
    </recommendedName>
</protein>
<name>D3SNS1_THEAH</name>
<dbReference type="GO" id="GO:0005737">
    <property type="term" value="C:cytoplasm"/>
    <property type="evidence" value="ECO:0007669"/>
    <property type="project" value="UniProtKB-ARBA"/>
</dbReference>
<dbReference type="InterPro" id="IPR020815">
    <property type="entry name" value="Ribosomal_bS6_CS"/>
</dbReference>
<evidence type="ECO:0000256" key="2">
    <source>
        <dbReference type="ARBA" id="ARBA00022730"/>
    </source>
</evidence>
<evidence type="ECO:0000313" key="10">
    <source>
        <dbReference type="Proteomes" id="UP000002043"/>
    </source>
</evidence>
<dbReference type="RefSeq" id="WP_012991215.1">
    <property type="nucleotide sequence ID" value="NC_013894.1"/>
</dbReference>
<evidence type="ECO:0000313" key="9">
    <source>
        <dbReference type="EMBL" id="ADC88808.1"/>
    </source>
</evidence>
<evidence type="ECO:0000256" key="8">
    <source>
        <dbReference type="HAMAP-Rule" id="MF_00360"/>
    </source>
</evidence>
<dbReference type="PROSITE" id="PS01048">
    <property type="entry name" value="RIBOSOMAL_S6"/>
    <property type="match status" value="1"/>
</dbReference>
<dbReference type="InterPro" id="IPR014717">
    <property type="entry name" value="Transl_elong_EF1B/ribsomal_bS6"/>
</dbReference>
<dbReference type="InterPro" id="IPR020814">
    <property type="entry name" value="Ribosomal_S6_plastid/chlpt"/>
</dbReference>
<dbReference type="CDD" id="cd00473">
    <property type="entry name" value="bS6"/>
    <property type="match status" value="1"/>
</dbReference>
<dbReference type="PANTHER" id="PTHR21011:SF1">
    <property type="entry name" value="SMALL RIBOSOMAL SUBUNIT PROTEIN BS6M"/>
    <property type="match status" value="1"/>
</dbReference>
<dbReference type="GO" id="GO:0003735">
    <property type="term" value="F:structural constituent of ribosome"/>
    <property type="evidence" value="ECO:0007669"/>
    <property type="project" value="InterPro"/>
</dbReference>
<comment type="function">
    <text evidence="6 8">Binds together with bS18 to 16S ribosomal RNA.</text>
</comment>
<dbReference type="NCBIfam" id="TIGR00166">
    <property type="entry name" value="S6"/>
    <property type="match status" value="1"/>
</dbReference>
<dbReference type="PANTHER" id="PTHR21011">
    <property type="entry name" value="MITOCHONDRIAL 28S RIBOSOMAL PROTEIN S6"/>
    <property type="match status" value="1"/>
</dbReference>
<keyword evidence="4 8" id="KW-0689">Ribosomal protein</keyword>
<evidence type="ECO:0000256" key="5">
    <source>
        <dbReference type="ARBA" id="ARBA00023274"/>
    </source>
</evidence>